<dbReference type="Gene3D" id="3.20.20.100">
    <property type="entry name" value="NADP-dependent oxidoreductase domain"/>
    <property type="match status" value="1"/>
</dbReference>
<sequence>MLCRNSSTRQKVHPIAAVQPWTLDIEKNGIMETCRELGIIIVAYSPLGRGFLTGRYKSFDDLEPGDIRRTHPQFQPENFAKNLELVHKFMNLLKRKSMMIIVVIPGTKKVKYLEENLGANY</sequence>
<dbReference type="InterPro" id="IPR050791">
    <property type="entry name" value="Aldo-Keto_reductase"/>
</dbReference>
<evidence type="ECO:0000256" key="1">
    <source>
        <dbReference type="ARBA" id="ARBA00023002"/>
    </source>
</evidence>
<dbReference type="Pfam" id="PF00248">
    <property type="entry name" value="Aldo_ket_red"/>
    <property type="match status" value="1"/>
</dbReference>
<gene>
    <name evidence="3" type="ORF">FMOSSE_LOCUS6531</name>
</gene>
<dbReference type="AlphaFoldDB" id="A0A9N9B5L8"/>
<comment type="caution">
    <text evidence="3">The sequence shown here is derived from an EMBL/GenBank/DDBJ whole genome shotgun (WGS) entry which is preliminary data.</text>
</comment>
<dbReference type="PANTHER" id="PTHR43625">
    <property type="entry name" value="AFLATOXIN B1 ALDEHYDE REDUCTASE"/>
    <property type="match status" value="1"/>
</dbReference>
<reference evidence="3" key="1">
    <citation type="submission" date="2021-06" db="EMBL/GenBank/DDBJ databases">
        <authorList>
            <person name="Kallberg Y."/>
            <person name="Tangrot J."/>
            <person name="Rosling A."/>
        </authorList>
    </citation>
    <scope>NUCLEOTIDE SEQUENCE</scope>
    <source>
        <strain evidence="3">87-6 pot B 2015</strain>
    </source>
</reference>
<dbReference type="InterPro" id="IPR036812">
    <property type="entry name" value="NAD(P)_OxRdtase_dom_sf"/>
</dbReference>
<protein>
    <submittedName>
        <fullName evidence="3">2589_t:CDS:1</fullName>
    </submittedName>
</protein>
<evidence type="ECO:0000259" key="2">
    <source>
        <dbReference type="Pfam" id="PF00248"/>
    </source>
</evidence>
<feature type="domain" description="NADP-dependent oxidoreductase" evidence="2">
    <location>
        <begin position="9"/>
        <end position="117"/>
    </location>
</feature>
<accession>A0A9N9B5L8</accession>
<dbReference type="Proteomes" id="UP000789375">
    <property type="component" value="Unassembled WGS sequence"/>
</dbReference>
<dbReference type="GO" id="GO:0005737">
    <property type="term" value="C:cytoplasm"/>
    <property type="evidence" value="ECO:0007669"/>
    <property type="project" value="TreeGrafter"/>
</dbReference>
<dbReference type="SUPFAM" id="SSF51430">
    <property type="entry name" value="NAD(P)-linked oxidoreductase"/>
    <property type="match status" value="1"/>
</dbReference>
<dbReference type="PANTHER" id="PTHR43625:SF40">
    <property type="entry name" value="ALDO-KETO REDUCTASE YAKC [NADP(+)]"/>
    <property type="match status" value="1"/>
</dbReference>
<organism evidence="3 4">
    <name type="scientific">Funneliformis mosseae</name>
    <name type="common">Endomycorrhizal fungus</name>
    <name type="synonym">Glomus mosseae</name>
    <dbReference type="NCBI Taxonomy" id="27381"/>
    <lineage>
        <taxon>Eukaryota</taxon>
        <taxon>Fungi</taxon>
        <taxon>Fungi incertae sedis</taxon>
        <taxon>Mucoromycota</taxon>
        <taxon>Glomeromycotina</taxon>
        <taxon>Glomeromycetes</taxon>
        <taxon>Glomerales</taxon>
        <taxon>Glomeraceae</taxon>
        <taxon>Funneliformis</taxon>
    </lineage>
</organism>
<keyword evidence="1" id="KW-0560">Oxidoreductase</keyword>
<evidence type="ECO:0000313" key="4">
    <source>
        <dbReference type="Proteomes" id="UP000789375"/>
    </source>
</evidence>
<evidence type="ECO:0000313" key="3">
    <source>
        <dbReference type="EMBL" id="CAG8552283.1"/>
    </source>
</evidence>
<dbReference type="EMBL" id="CAJVPP010001385">
    <property type="protein sequence ID" value="CAG8552283.1"/>
    <property type="molecule type" value="Genomic_DNA"/>
</dbReference>
<keyword evidence="4" id="KW-1185">Reference proteome</keyword>
<proteinExistence type="predicted"/>
<dbReference type="InterPro" id="IPR023210">
    <property type="entry name" value="NADP_OxRdtase_dom"/>
</dbReference>
<name>A0A9N9B5L8_FUNMO</name>
<dbReference type="GO" id="GO:0016491">
    <property type="term" value="F:oxidoreductase activity"/>
    <property type="evidence" value="ECO:0007669"/>
    <property type="project" value="UniProtKB-KW"/>
</dbReference>